<dbReference type="AlphaFoldDB" id="A0A2X0MLB1"/>
<evidence type="ECO:0000313" key="6">
    <source>
        <dbReference type="Proteomes" id="UP000249464"/>
    </source>
</evidence>
<dbReference type="PROSITE" id="PS00122">
    <property type="entry name" value="CARBOXYLESTERASE_B_1"/>
    <property type="match status" value="1"/>
</dbReference>
<dbReference type="STRING" id="796604.A0A2X0MLB1"/>
<dbReference type="GO" id="GO:0016787">
    <property type="term" value="F:hydrolase activity"/>
    <property type="evidence" value="ECO:0007669"/>
    <property type="project" value="UniProtKB-KW"/>
</dbReference>
<evidence type="ECO:0000256" key="2">
    <source>
        <dbReference type="ARBA" id="ARBA00022801"/>
    </source>
</evidence>
<proteinExistence type="inferred from homology"/>
<evidence type="ECO:0000259" key="4">
    <source>
        <dbReference type="Pfam" id="PF00135"/>
    </source>
</evidence>
<dbReference type="Gene3D" id="3.40.50.1820">
    <property type="entry name" value="alpha/beta hydrolase"/>
    <property type="match status" value="1"/>
</dbReference>
<keyword evidence="2 3" id="KW-0378">Hydrolase</keyword>
<dbReference type="InterPro" id="IPR019826">
    <property type="entry name" value="Carboxylesterase_B_AS"/>
</dbReference>
<feature type="domain" description="Carboxylesterase type B" evidence="4">
    <location>
        <begin position="365"/>
        <end position="485"/>
    </location>
</feature>
<reference evidence="5 6" key="1">
    <citation type="submission" date="2016-11" db="EMBL/GenBank/DDBJ databases">
        <authorList>
            <person name="Jaros S."/>
            <person name="Januszkiewicz K."/>
            <person name="Wedrychowicz H."/>
        </authorList>
    </citation>
    <scope>NUCLEOTIDE SEQUENCE [LARGE SCALE GENOMIC DNA]</scope>
</reference>
<dbReference type="EMBL" id="FQNC01000068">
    <property type="protein sequence ID" value="SGZ06168.1"/>
    <property type="molecule type" value="Genomic_DNA"/>
</dbReference>
<protein>
    <recommendedName>
        <fullName evidence="3">Carboxylic ester hydrolase</fullName>
        <ecNumber evidence="3">3.1.1.-</ecNumber>
    </recommendedName>
</protein>
<dbReference type="PANTHER" id="PTHR11559">
    <property type="entry name" value="CARBOXYLESTERASE"/>
    <property type="match status" value="1"/>
</dbReference>
<dbReference type="InterPro" id="IPR002018">
    <property type="entry name" value="CarbesteraseB"/>
</dbReference>
<dbReference type="InterPro" id="IPR029058">
    <property type="entry name" value="AB_hydrolase_fold"/>
</dbReference>
<accession>A0A2X0MLB1</accession>
<sequence>MMAPSLTVATKCGPVVGYSDTYPLSNESTAKLDPARGGRPPVLKWLGVPYGQAGRWERPTPKSWTEPLECLEFGAKFPEPESLGGDLRLHLNIMASEGVTPDSQVAVLFWVYGGALNGGSSDSAMFDGTEWIRAQASRGKKFILVTASYRTNICGFFSGADVKAVDDLGLSGNYGAYDIIQALTWVQENIAAFGGDPNNVTLFGESAGAFLVSAMLVCGKRLFRRAIMQSGAAETLATFPLDQAYTAYPTILASHAPDAATSKDRIDQLRALPIDELIETHSVNYTFRGVALTIEDGPHAIWTENVIDRLERGEWDEWIEAVIIGTNEHEGSTAAVFLQADTTAGFSRLVSTTVNTRLYATPGAKLLGDQLFFTPVWRQARALARQPNKKSGRETRVYMYRFREVNDRLAKALPMNVGSAHALEIAFVFNVEVAWDEGSHESKTAAVMGSLWSEFAINGSPDPNWRPFTSEQPSWLAIETGGKTKNESLVDYQDTLVDFTGKNFAT</sequence>
<evidence type="ECO:0000313" key="5">
    <source>
        <dbReference type="EMBL" id="SGZ06168.1"/>
    </source>
</evidence>
<keyword evidence="6" id="KW-1185">Reference proteome</keyword>
<evidence type="ECO:0000256" key="3">
    <source>
        <dbReference type="RuleBase" id="RU361235"/>
    </source>
</evidence>
<comment type="similarity">
    <text evidence="1 3">Belongs to the type-B carboxylesterase/lipase family.</text>
</comment>
<dbReference type="Pfam" id="PF00135">
    <property type="entry name" value="COesterase"/>
    <property type="match status" value="2"/>
</dbReference>
<gene>
    <name evidence="5" type="primary">BQ5605_C031g10923</name>
    <name evidence="5" type="ORF">BQ5605_C031G10923</name>
</gene>
<organism evidence="5 6">
    <name type="scientific">Microbotryum silenes-dioicae</name>
    <dbReference type="NCBI Taxonomy" id="796604"/>
    <lineage>
        <taxon>Eukaryota</taxon>
        <taxon>Fungi</taxon>
        <taxon>Dikarya</taxon>
        <taxon>Basidiomycota</taxon>
        <taxon>Pucciniomycotina</taxon>
        <taxon>Microbotryomycetes</taxon>
        <taxon>Microbotryales</taxon>
        <taxon>Microbotryaceae</taxon>
        <taxon>Microbotryum</taxon>
    </lineage>
</organism>
<name>A0A2X0MLB1_9BASI</name>
<dbReference type="EC" id="3.1.1.-" evidence="3"/>
<dbReference type="SUPFAM" id="SSF53474">
    <property type="entry name" value="alpha/beta-Hydrolases"/>
    <property type="match status" value="1"/>
</dbReference>
<evidence type="ECO:0000256" key="1">
    <source>
        <dbReference type="ARBA" id="ARBA00005964"/>
    </source>
</evidence>
<dbReference type="InterPro" id="IPR050309">
    <property type="entry name" value="Type-B_Carboxylest/Lipase"/>
</dbReference>
<dbReference type="Proteomes" id="UP000249464">
    <property type="component" value="Unassembled WGS sequence"/>
</dbReference>
<feature type="domain" description="Carboxylesterase type B" evidence="4">
    <location>
        <begin position="38"/>
        <end position="341"/>
    </location>
</feature>